<dbReference type="InterPro" id="IPR011051">
    <property type="entry name" value="RmlC_Cupin_sf"/>
</dbReference>
<keyword evidence="3" id="KW-0804">Transcription</keyword>
<dbReference type="InterPro" id="IPR032783">
    <property type="entry name" value="AraC_lig"/>
</dbReference>
<dbReference type="SMART" id="SM00342">
    <property type="entry name" value="HTH_ARAC"/>
    <property type="match status" value="1"/>
</dbReference>
<dbReference type="GO" id="GO:0043565">
    <property type="term" value="F:sequence-specific DNA binding"/>
    <property type="evidence" value="ECO:0007669"/>
    <property type="project" value="InterPro"/>
</dbReference>
<keyword evidence="2" id="KW-0238">DNA-binding</keyword>
<feature type="domain" description="HTH araC/xylS-type" evidence="4">
    <location>
        <begin position="200"/>
        <end position="301"/>
    </location>
</feature>
<organism evidence="5 6">
    <name type="scientific">Leifsonia tongyongensis</name>
    <dbReference type="NCBI Taxonomy" id="1268043"/>
    <lineage>
        <taxon>Bacteria</taxon>
        <taxon>Bacillati</taxon>
        <taxon>Actinomycetota</taxon>
        <taxon>Actinomycetes</taxon>
        <taxon>Micrococcales</taxon>
        <taxon>Microbacteriaceae</taxon>
        <taxon>Leifsonia</taxon>
    </lineage>
</organism>
<dbReference type="AlphaFoldDB" id="A0A6L9XWS6"/>
<reference evidence="5 6" key="1">
    <citation type="journal article" date="2014" name="J. Microbiol.">
        <title>Diaminobutyricibacter tongyongensis gen. nov., sp. nov. and Homoserinibacter gongjuensis gen. nov., sp. nov. belong to the family Microbacteriaceae.</title>
        <authorList>
            <person name="Kim S.J."/>
            <person name="Ahn J.H."/>
            <person name="Weon H.Y."/>
            <person name="Hamada M."/>
            <person name="Suzuki K."/>
            <person name="Kwon S.W."/>
        </authorList>
    </citation>
    <scope>NUCLEOTIDE SEQUENCE [LARGE SCALE GENOMIC DNA]</scope>
    <source>
        <strain evidence="5 6">NBRC 108724</strain>
    </source>
</reference>
<dbReference type="Pfam" id="PF12852">
    <property type="entry name" value="Cupin_6"/>
    <property type="match status" value="1"/>
</dbReference>
<evidence type="ECO:0000256" key="3">
    <source>
        <dbReference type="ARBA" id="ARBA00023163"/>
    </source>
</evidence>
<evidence type="ECO:0000313" key="5">
    <source>
        <dbReference type="EMBL" id="NEN05869.1"/>
    </source>
</evidence>
<evidence type="ECO:0000256" key="1">
    <source>
        <dbReference type="ARBA" id="ARBA00023015"/>
    </source>
</evidence>
<dbReference type="Gene3D" id="2.60.120.10">
    <property type="entry name" value="Jelly Rolls"/>
    <property type="match status" value="1"/>
</dbReference>
<dbReference type="InterPro" id="IPR018060">
    <property type="entry name" value="HTH_AraC"/>
</dbReference>
<dbReference type="PROSITE" id="PS01124">
    <property type="entry name" value="HTH_ARAC_FAMILY_2"/>
    <property type="match status" value="1"/>
</dbReference>
<name>A0A6L9XWS6_9MICO</name>
<sequence length="305" mass="32572">MDAVSHLIRLARVDASLDKHCMLSVSTAMDVSYASERTAPFHVLLEGTCQLQVGMHLLELKPGDVVLIPRGESHRIITPGHAHLRGVTESLGDAFTTTLSEGGGDPVIDLFCGHYTFGPGAGSILFKSLPEPVHISFGETPETDAALRMLSTLMREEAAREGEGTAAILSSLCSVLLTMILRTSRGATTDAALWTASTSATITQVVERVLTDPGGDWSIERASRMCAMSRATFIRQFERNTGTTFGAFVTRVRLMVAADLLRTTGLTVGGVAAEVGYLSESAFARAFRQEAGITPARFRRAAAGT</sequence>
<dbReference type="PROSITE" id="PS00041">
    <property type="entry name" value="HTH_ARAC_FAMILY_1"/>
    <property type="match status" value="1"/>
</dbReference>
<dbReference type="InterPro" id="IPR020449">
    <property type="entry name" value="Tscrpt_reg_AraC-type_HTH"/>
</dbReference>
<keyword evidence="6" id="KW-1185">Reference proteome</keyword>
<gene>
    <name evidence="5" type="ORF">G3T36_08280</name>
</gene>
<dbReference type="Pfam" id="PF12833">
    <property type="entry name" value="HTH_18"/>
    <property type="match status" value="1"/>
</dbReference>
<dbReference type="PANTHER" id="PTHR46796">
    <property type="entry name" value="HTH-TYPE TRANSCRIPTIONAL ACTIVATOR RHAS-RELATED"/>
    <property type="match status" value="1"/>
</dbReference>
<accession>A0A6L9XWS6</accession>
<dbReference type="Gene3D" id="1.10.10.60">
    <property type="entry name" value="Homeodomain-like"/>
    <property type="match status" value="2"/>
</dbReference>
<dbReference type="InterPro" id="IPR050204">
    <property type="entry name" value="AraC_XylS_family_regulators"/>
</dbReference>
<dbReference type="InterPro" id="IPR018062">
    <property type="entry name" value="HTH_AraC-typ_CS"/>
</dbReference>
<evidence type="ECO:0000259" key="4">
    <source>
        <dbReference type="PROSITE" id="PS01124"/>
    </source>
</evidence>
<dbReference type="SUPFAM" id="SSF46689">
    <property type="entry name" value="Homeodomain-like"/>
    <property type="match status" value="2"/>
</dbReference>
<protein>
    <submittedName>
        <fullName evidence="5">AraC family transcriptional regulator</fullName>
    </submittedName>
</protein>
<dbReference type="RefSeq" id="WP_163289235.1">
    <property type="nucleotide sequence ID" value="NZ_JAAGWY010000002.1"/>
</dbReference>
<evidence type="ECO:0000313" key="6">
    <source>
        <dbReference type="Proteomes" id="UP000474967"/>
    </source>
</evidence>
<keyword evidence="1" id="KW-0805">Transcription regulation</keyword>
<dbReference type="InterPro" id="IPR014710">
    <property type="entry name" value="RmlC-like_jellyroll"/>
</dbReference>
<dbReference type="EMBL" id="JAAGWY010000002">
    <property type="protein sequence ID" value="NEN05869.1"/>
    <property type="molecule type" value="Genomic_DNA"/>
</dbReference>
<evidence type="ECO:0000256" key="2">
    <source>
        <dbReference type="ARBA" id="ARBA00023125"/>
    </source>
</evidence>
<dbReference type="Proteomes" id="UP000474967">
    <property type="component" value="Unassembled WGS sequence"/>
</dbReference>
<dbReference type="PRINTS" id="PR00032">
    <property type="entry name" value="HTHARAC"/>
</dbReference>
<dbReference type="InterPro" id="IPR009057">
    <property type="entry name" value="Homeodomain-like_sf"/>
</dbReference>
<comment type="caution">
    <text evidence="5">The sequence shown here is derived from an EMBL/GenBank/DDBJ whole genome shotgun (WGS) entry which is preliminary data.</text>
</comment>
<proteinExistence type="predicted"/>
<dbReference type="GO" id="GO:0003700">
    <property type="term" value="F:DNA-binding transcription factor activity"/>
    <property type="evidence" value="ECO:0007669"/>
    <property type="project" value="InterPro"/>
</dbReference>
<dbReference type="SUPFAM" id="SSF51182">
    <property type="entry name" value="RmlC-like cupins"/>
    <property type="match status" value="1"/>
</dbReference>
<dbReference type="PANTHER" id="PTHR46796:SF7">
    <property type="entry name" value="ARAC FAMILY TRANSCRIPTIONAL REGULATOR"/>
    <property type="match status" value="1"/>
</dbReference>